<dbReference type="Proteomes" id="UP000245911">
    <property type="component" value="Unassembled WGS sequence"/>
</dbReference>
<reference evidence="2 3" key="1">
    <citation type="submission" date="2018-04" db="EMBL/GenBank/DDBJ databases">
        <title>Pararhodobacter oceanense sp. nov., isolated from marine intertidal sediment.</title>
        <authorList>
            <person name="Wang X.-L."/>
            <person name="Du Z.-J."/>
        </authorList>
    </citation>
    <scope>NUCLEOTIDE SEQUENCE [LARGE SCALE GENOMIC DNA]</scope>
    <source>
        <strain evidence="2 3">AM505</strain>
    </source>
</reference>
<name>A0A2T8HT74_9RHOB</name>
<organism evidence="2 3">
    <name type="scientific">Pararhodobacter oceanensis</name>
    <dbReference type="NCBI Taxonomy" id="2172121"/>
    <lineage>
        <taxon>Bacteria</taxon>
        <taxon>Pseudomonadati</taxon>
        <taxon>Pseudomonadota</taxon>
        <taxon>Alphaproteobacteria</taxon>
        <taxon>Rhodobacterales</taxon>
        <taxon>Paracoccaceae</taxon>
        <taxon>Pararhodobacter</taxon>
    </lineage>
</organism>
<proteinExistence type="predicted"/>
<keyword evidence="3" id="KW-1185">Reference proteome</keyword>
<accession>A0A2T8HT74</accession>
<dbReference type="SUPFAM" id="SSF159888">
    <property type="entry name" value="YdhG-like"/>
    <property type="match status" value="1"/>
</dbReference>
<dbReference type="Pfam" id="PF13376">
    <property type="entry name" value="OmdA"/>
    <property type="match status" value="1"/>
</dbReference>
<dbReference type="OrthoDB" id="214150at2"/>
<dbReference type="AlphaFoldDB" id="A0A2T8HT74"/>
<evidence type="ECO:0000313" key="3">
    <source>
        <dbReference type="Proteomes" id="UP000245911"/>
    </source>
</evidence>
<dbReference type="EMBL" id="QDKM01000004">
    <property type="protein sequence ID" value="PVH28635.1"/>
    <property type="molecule type" value="Genomic_DNA"/>
</dbReference>
<comment type="caution">
    <text evidence="2">The sequence shown here is derived from an EMBL/GenBank/DDBJ whole genome shotgun (WGS) entry which is preliminary data.</text>
</comment>
<dbReference type="InterPro" id="IPR014922">
    <property type="entry name" value="YdhG-like"/>
</dbReference>
<feature type="domain" description="YdhG-like" evidence="1">
    <location>
        <begin position="29"/>
        <end position="113"/>
    </location>
</feature>
<gene>
    <name evidence="2" type="ORF">DDE20_10580</name>
</gene>
<dbReference type="Pfam" id="PF08818">
    <property type="entry name" value="DUF1801"/>
    <property type="match status" value="1"/>
</dbReference>
<evidence type="ECO:0000259" key="1">
    <source>
        <dbReference type="Pfam" id="PF08818"/>
    </source>
</evidence>
<sequence>MIEDVQRYFIDGCGRCPRFASDACSARRWAEGLAHLRQICIDAGLEESLRWGHPCYRFADRNIALVGAFKGDFCLTLMDAELLDDPDGLLQKPGPNSSVSNVLRFTSKAEVIRLTPAIQGFLSAAKTNAEAGLRPGKSAPAPLDLPQELIDALDADPALAEAFNALTPGRQRSYAIVLNTAKTSATRLKRIAKLTPKILAGKGANEY</sequence>
<evidence type="ECO:0000313" key="2">
    <source>
        <dbReference type="EMBL" id="PVH28635.1"/>
    </source>
</evidence>
<protein>
    <recommendedName>
        <fullName evidence="1">YdhG-like domain-containing protein</fullName>
    </recommendedName>
</protein>
<dbReference type="InterPro" id="IPR016786">
    <property type="entry name" value="YdeI_bac"/>
</dbReference>
<dbReference type="RefSeq" id="WP_116558470.1">
    <property type="nucleotide sequence ID" value="NZ_QDKM01000004.1"/>
</dbReference>
<dbReference type="PIRSF" id="PIRSF021308">
    <property type="entry name" value="UCP021308"/>
    <property type="match status" value="1"/>
</dbReference>